<dbReference type="OrthoDB" id="3558818at2759"/>
<gene>
    <name evidence="2" type="ORF">BTUL_0136g00070</name>
</gene>
<feature type="compositionally biased region" description="Basic and acidic residues" evidence="1">
    <location>
        <begin position="69"/>
        <end position="93"/>
    </location>
</feature>
<feature type="region of interest" description="Disordered" evidence="1">
    <location>
        <begin position="1"/>
        <end position="24"/>
    </location>
</feature>
<evidence type="ECO:0000313" key="2">
    <source>
        <dbReference type="EMBL" id="TGO10415.1"/>
    </source>
</evidence>
<proteinExistence type="predicted"/>
<accession>A0A4Z1EDP4</accession>
<name>A0A4Z1EDP4_9HELO</name>
<feature type="region of interest" description="Disordered" evidence="1">
    <location>
        <begin position="58"/>
        <end position="93"/>
    </location>
</feature>
<keyword evidence="3" id="KW-1185">Reference proteome</keyword>
<dbReference type="AlphaFoldDB" id="A0A4Z1EDP4"/>
<evidence type="ECO:0000256" key="1">
    <source>
        <dbReference type="SAM" id="MobiDB-lite"/>
    </source>
</evidence>
<sequence>MPVTNPVPVSGSIQPPTATLESTSTSSLTVVAIPIPTDTETSVVQLSTTIPFIPRRWRSLDSTTGNIDNGRDMEKERSEKTEGRGDENIEASR</sequence>
<dbReference type="Proteomes" id="UP000297777">
    <property type="component" value="Unassembled WGS sequence"/>
</dbReference>
<evidence type="ECO:0000313" key="3">
    <source>
        <dbReference type="Proteomes" id="UP000297777"/>
    </source>
</evidence>
<organism evidence="2 3">
    <name type="scientific">Botrytis tulipae</name>
    <dbReference type="NCBI Taxonomy" id="87230"/>
    <lineage>
        <taxon>Eukaryota</taxon>
        <taxon>Fungi</taxon>
        <taxon>Dikarya</taxon>
        <taxon>Ascomycota</taxon>
        <taxon>Pezizomycotina</taxon>
        <taxon>Leotiomycetes</taxon>
        <taxon>Helotiales</taxon>
        <taxon>Sclerotiniaceae</taxon>
        <taxon>Botrytis</taxon>
    </lineage>
</organism>
<protein>
    <submittedName>
        <fullName evidence="2">Uncharacterized protein</fullName>
    </submittedName>
</protein>
<reference evidence="2 3" key="1">
    <citation type="submission" date="2017-12" db="EMBL/GenBank/DDBJ databases">
        <title>Comparative genomics of Botrytis spp.</title>
        <authorList>
            <person name="Valero-Jimenez C.A."/>
            <person name="Tapia P."/>
            <person name="Veloso J."/>
            <person name="Silva-Moreno E."/>
            <person name="Staats M."/>
            <person name="Valdes J.H."/>
            <person name="Van Kan J.A.L."/>
        </authorList>
    </citation>
    <scope>NUCLEOTIDE SEQUENCE [LARGE SCALE GENOMIC DNA]</scope>
    <source>
        <strain evidence="2 3">Bt9001</strain>
    </source>
</reference>
<dbReference type="EMBL" id="PQXH01000136">
    <property type="protein sequence ID" value="TGO10415.1"/>
    <property type="molecule type" value="Genomic_DNA"/>
</dbReference>
<comment type="caution">
    <text evidence="2">The sequence shown here is derived from an EMBL/GenBank/DDBJ whole genome shotgun (WGS) entry which is preliminary data.</text>
</comment>